<gene>
    <name evidence="1" type="ORF">QFC21_004691</name>
</gene>
<keyword evidence="2" id="KW-1185">Reference proteome</keyword>
<protein>
    <submittedName>
        <fullName evidence="1">Uncharacterized protein</fullName>
    </submittedName>
</protein>
<sequence length="578" mass="63447">MSRSSSISSTSGFVTPQGSILSLPLQDENDAQITRGSSCAKAGDQDSRKLKDPVVIEASSVRDDSNSTHTDVTTDAKYMPKSSSTSTPEPFLEHLSNSAKSSFNESDRMEEELAELGIYDSELLEDSSSESENADDEDWQDLEEAQLAGTGSSGLGGKMKSKKKAKWKEAEEELRRGGNRSLAEMWPSSFSFFRHSNVVAQLPEYLVILLPLVVFLVIGRTTEIVKAGGLAIIEPKIPLDTAQLNDLATTLTASLTDVRKRRNPDGSTSTVNAGTAVTMITLLFTPHIRTLPIHSTLINTSRRWFPGAALSASGILVALCLPFAMVPYYLLAKEPSSYMPSLRGIERLAGIFKVIQVGRTEPDDSNRAIEEGFKTDNWLNFARVCIITLIMHNIVLWISHAKDVSLRTLGIKREGRAKAQRWLSASFWLIVTGIACIGGRLANRLEWLGAACVLSVGWLLPAILFIKTFHLANPLSIVFPSEKNPYQVVSDSGLAMLDVNGPEDTQLQDRDTTMNLSGPETMQDPSTDLLLARKERQLQKRRSGRRMWQDLIVFLGILPMGTFTVLWCVGVTVGLVSA</sequence>
<dbReference type="Proteomes" id="UP001227268">
    <property type="component" value="Unassembled WGS sequence"/>
</dbReference>
<dbReference type="EMBL" id="JASBWT010000016">
    <property type="protein sequence ID" value="KAJ9097655.1"/>
    <property type="molecule type" value="Genomic_DNA"/>
</dbReference>
<proteinExistence type="predicted"/>
<name>A0ACC2VEX9_9TREE</name>
<comment type="caution">
    <text evidence="1">The sequence shown here is derived from an EMBL/GenBank/DDBJ whole genome shotgun (WGS) entry which is preliminary data.</text>
</comment>
<accession>A0ACC2VEX9</accession>
<evidence type="ECO:0000313" key="1">
    <source>
        <dbReference type="EMBL" id="KAJ9097655.1"/>
    </source>
</evidence>
<organism evidence="1 2">
    <name type="scientific">Naganishia friedmannii</name>
    <dbReference type="NCBI Taxonomy" id="89922"/>
    <lineage>
        <taxon>Eukaryota</taxon>
        <taxon>Fungi</taxon>
        <taxon>Dikarya</taxon>
        <taxon>Basidiomycota</taxon>
        <taxon>Agaricomycotina</taxon>
        <taxon>Tremellomycetes</taxon>
        <taxon>Filobasidiales</taxon>
        <taxon>Filobasidiaceae</taxon>
        <taxon>Naganishia</taxon>
    </lineage>
</organism>
<reference evidence="1" key="1">
    <citation type="submission" date="2023-04" db="EMBL/GenBank/DDBJ databases">
        <title>Draft Genome sequencing of Naganishia species isolated from polar environments using Oxford Nanopore Technology.</title>
        <authorList>
            <person name="Leo P."/>
            <person name="Venkateswaran K."/>
        </authorList>
    </citation>
    <scope>NUCLEOTIDE SEQUENCE</scope>
    <source>
        <strain evidence="1">MNA-CCFEE 5423</strain>
    </source>
</reference>
<evidence type="ECO:0000313" key="2">
    <source>
        <dbReference type="Proteomes" id="UP001227268"/>
    </source>
</evidence>